<evidence type="ECO:0000256" key="1">
    <source>
        <dbReference type="SAM" id="MobiDB-lite"/>
    </source>
</evidence>
<accession>A0A225WZS7</accession>
<dbReference type="EMBL" id="NBNE01000094">
    <property type="protein sequence ID" value="OWZ22973.1"/>
    <property type="molecule type" value="Genomic_DNA"/>
</dbReference>
<protein>
    <recommendedName>
        <fullName evidence="4">PiggyBac transposable element-derived protein domain-containing protein</fullName>
    </recommendedName>
</protein>
<dbReference type="OrthoDB" id="123873at2759"/>
<comment type="caution">
    <text evidence="2">The sequence shown here is derived from an EMBL/GenBank/DDBJ whole genome shotgun (WGS) entry which is preliminary data.</text>
</comment>
<sequence length="109" mass="12204">MLDKPSKYGTKFYMTCCAETAYRSRVEVYCGATKPKKKKKDRTPDNLLGEAPMAVFLHVSGFELEADADEALSRGHSESGSTRLVSHSVHTKEETKKDVTWHLPHCSIT</sequence>
<reference evidence="3" key="1">
    <citation type="submission" date="2017-03" db="EMBL/GenBank/DDBJ databases">
        <title>Phytopthora megakarya and P. palmivora, two closely related causual agents of cacao black pod achieved similar genome size and gene model numbers by different mechanisms.</title>
        <authorList>
            <person name="Ali S."/>
            <person name="Shao J."/>
            <person name="Larry D.J."/>
            <person name="Kronmiller B."/>
            <person name="Shen D."/>
            <person name="Strem M.D."/>
            <person name="Melnick R.L."/>
            <person name="Guiltinan M.J."/>
            <person name="Tyler B.M."/>
            <person name="Meinhardt L.W."/>
            <person name="Bailey B.A."/>
        </authorList>
    </citation>
    <scope>NUCLEOTIDE SEQUENCE [LARGE SCALE GENOMIC DNA]</scope>
    <source>
        <strain evidence="3">zdho120</strain>
    </source>
</reference>
<evidence type="ECO:0008006" key="4">
    <source>
        <dbReference type="Google" id="ProtNLM"/>
    </source>
</evidence>
<evidence type="ECO:0000313" key="2">
    <source>
        <dbReference type="EMBL" id="OWZ22973.1"/>
    </source>
</evidence>
<organism evidence="2 3">
    <name type="scientific">Phytophthora megakarya</name>
    <dbReference type="NCBI Taxonomy" id="4795"/>
    <lineage>
        <taxon>Eukaryota</taxon>
        <taxon>Sar</taxon>
        <taxon>Stramenopiles</taxon>
        <taxon>Oomycota</taxon>
        <taxon>Peronosporomycetes</taxon>
        <taxon>Peronosporales</taxon>
        <taxon>Peronosporaceae</taxon>
        <taxon>Phytophthora</taxon>
    </lineage>
</organism>
<keyword evidence="3" id="KW-1185">Reference proteome</keyword>
<dbReference type="AlphaFoldDB" id="A0A225WZS7"/>
<name>A0A225WZS7_9STRA</name>
<evidence type="ECO:0000313" key="3">
    <source>
        <dbReference type="Proteomes" id="UP000198211"/>
    </source>
</evidence>
<proteinExistence type="predicted"/>
<gene>
    <name evidence="2" type="ORF">PHMEG_0002212</name>
</gene>
<feature type="region of interest" description="Disordered" evidence="1">
    <location>
        <begin position="70"/>
        <end position="91"/>
    </location>
</feature>
<dbReference type="Proteomes" id="UP000198211">
    <property type="component" value="Unassembled WGS sequence"/>
</dbReference>